<evidence type="ECO:0000313" key="4">
    <source>
        <dbReference type="Proteomes" id="UP000318661"/>
    </source>
</evidence>
<sequence>MDARHLSRELWRWYILLLIANELDLAYTYVGLSRGAFLEGNPWLGPLLLTWWPIAIKVICLAGLALGILVILEAGLPRQRRVLRALRVATAVYTAVLILHIVNLLTSLPRG</sequence>
<comment type="caution">
    <text evidence="3">The sequence shown here is derived from an EMBL/GenBank/DDBJ whole genome shotgun (WGS) entry which is preliminary data.</text>
</comment>
<feature type="transmembrane region" description="Helical" evidence="1">
    <location>
        <begin position="50"/>
        <end position="72"/>
    </location>
</feature>
<keyword evidence="1" id="KW-0472">Membrane</keyword>
<feature type="transmembrane region" description="Helical" evidence="1">
    <location>
        <begin position="84"/>
        <end position="105"/>
    </location>
</feature>
<evidence type="ECO:0000256" key="1">
    <source>
        <dbReference type="SAM" id="Phobius"/>
    </source>
</evidence>
<evidence type="ECO:0000313" key="3">
    <source>
        <dbReference type="EMBL" id="TMJ03607.1"/>
    </source>
</evidence>
<dbReference type="InterPro" id="IPR043717">
    <property type="entry name" value="DUF5658"/>
</dbReference>
<feature type="transmembrane region" description="Helical" evidence="1">
    <location>
        <begin position="12"/>
        <end position="30"/>
    </location>
</feature>
<protein>
    <recommendedName>
        <fullName evidence="2">DUF5658 domain-containing protein</fullName>
    </recommendedName>
</protein>
<dbReference type="Proteomes" id="UP000318661">
    <property type="component" value="Unassembled WGS sequence"/>
</dbReference>
<organism evidence="3 4">
    <name type="scientific">Candidatus Segetimicrobium genomatis</name>
    <dbReference type="NCBI Taxonomy" id="2569760"/>
    <lineage>
        <taxon>Bacteria</taxon>
        <taxon>Bacillati</taxon>
        <taxon>Candidatus Sysuimicrobiota</taxon>
        <taxon>Candidatus Sysuimicrobiia</taxon>
        <taxon>Candidatus Sysuimicrobiales</taxon>
        <taxon>Candidatus Segetimicrobiaceae</taxon>
        <taxon>Candidatus Segetimicrobium</taxon>
    </lineage>
</organism>
<proteinExistence type="predicted"/>
<feature type="domain" description="DUF5658" evidence="2">
    <location>
        <begin position="15"/>
        <end position="105"/>
    </location>
</feature>
<gene>
    <name evidence="3" type="ORF">E6G99_11375</name>
</gene>
<keyword evidence="1" id="KW-1133">Transmembrane helix</keyword>
<evidence type="ECO:0000259" key="2">
    <source>
        <dbReference type="Pfam" id="PF18902"/>
    </source>
</evidence>
<accession>A0A537L7D9</accession>
<dbReference type="EMBL" id="VBAJ01000281">
    <property type="protein sequence ID" value="TMJ03607.1"/>
    <property type="molecule type" value="Genomic_DNA"/>
</dbReference>
<dbReference type="AlphaFoldDB" id="A0A537L7D9"/>
<name>A0A537L7D9_9BACT</name>
<dbReference type="Pfam" id="PF18902">
    <property type="entry name" value="DUF5658"/>
    <property type="match status" value="1"/>
</dbReference>
<keyword evidence="1" id="KW-0812">Transmembrane</keyword>
<reference evidence="3 4" key="1">
    <citation type="journal article" date="2019" name="Nat. Microbiol.">
        <title>Mediterranean grassland soil C-N compound turnover is dependent on rainfall and depth, and is mediated by genomically divergent microorganisms.</title>
        <authorList>
            <person name="Diamond S."/>
            <person name="Andeer P.F."/>
            <person name="Li Z."/>
            <person name="Crits-Christoph A."/>
            <person name="Burstein D."/>
            <person name="Anantharaman K."/>
            <person name="Lane K.R."/>
            <person name="Thomas B.C."/>
            <person name="Pan C."/>
            <person name="Northen T.R."/>
            <person name="Banfield J.F."/>
        </authorList>
    </citation>
    <scope>NUCLEOTIDE SEQUENCE [LARGE SCALE GENOMIC DNA]</scope>
    <source>
        <strain evidence="3">NP_2</strain>
    </source>
</reference>